<evidence type="ECO:0000313" key="5">
    <source>
        <dbReference type="Proteomes" id="UP000085678"/>
    </source>
</evidence>
<dbReference type="InParanoid" id="A0A1S3HAT4"/>
<evidence type="ECO:0000256" key="1">
    <source>
        <dbReference type="ARBA" id="ARBA00006151"/>
    </source>
</evidence>
<dbReference type="KEGG" id="lak:106153705"/>
<dbReference type="GO" id="GO:0006398">
    <property type="term" value="P:mRNA 3'-end processing by stem-loop binding and cleavage"/>
    <property type="evidence" value="ECO:0007669"/>
    <property type="project" value="TreeGrafter"/>
</dbReference>
<evidence type="ECO:0000259" key="4">
    <source>
        <dbReference type="Pfam" id="PF15247"/>
    </source>
</evidence>
<organism evidence="5 6">
    <name type="scientific">Lingula anatina</name>
    <name type="common">Brachiopod</name>
    <name type="synonym">Lingula unguis</name>
    <dbReference type="NCBI Taxonomy" id="7574"/>
    <lineage>
        <taxon>Eukaryota</taxon>
        <taxon>Metazoa</taxon>
        <taxon>Spiralia</taxon>
        <taxon>Lophotrochozoa</taxon>
        <taxon>Brachiopoda</taxon>
        <taxon>Linguliformea</taxon>
        <taxon>Lingulata</taxon>
        <taxon>Lingulida</taxon>
        <taxon>Linguloidea</taxon>
        <taxon>Lingulidae</taxon>
        <taxon>Lingula</taxon>
    </lineage>
</organism>
<dbReference type="GO" id="GO:0051028">
    <property type="term" value="P:mRNA transport"/>
    <property type="evidence" value="ECO:0007669"/>
    <property type="project" value="TreeGrafter"/>
</dbReference>
<dbReference type="GO" id="GO:0071207">
    <property type="term" value="F:histone pre-mRNA stem-loop binding"/>
    <property type="evidence" value="ECO:0007669"/>
    <property type="project" value="TreeGrafter"/>
</dbReference>
<dbReference type="Gene3D" id="1.10.8.1120">
    <property type="entry name" value="Histone RNA hairpin-binding protein RNA-binding domain"/>
    <property type="match status" value="1"/>
</dbReference>
<dbReference type="GeneID" id="106153705"/>
<feature type="compositionally biased region" description="Basic and acidic residues" evidence="3">
    <location>
        <begin position="10"/>
        <end position="45"/>
    </location>
</feature>
<dbReference type="Proteomes" id="UP000085678">
    <property type="component" value="Unplaced"/>
</dbReference>
<dbReference type="GO" id="GO:0003729">
    <property type="term" value="F:mRNA binding"/>
    <property type="evidence" value="ECO:0007669"/>
    <property type="project" value="InterPro"/>
</dbReference>
<dbReference type="STRING" id="7574.A0A1S3HAT4"/>
<dbReference type="OrthoDB" id="265795at2759"/>
<comment type="similarity">
    <text evidence="1">Belongs to the SLBP family.</text>
</comment>
<feature type="region of interest" description="Disordered" evidence="3">
    <location>
        <begin position="1"/>
        <end position="88"/>
    </location>
</feature>
<evidence type="ECO:0000256" key="3">
    <source>
        <dbReference type="SAM" id="MobiDB-lite"/>
    </source>
</evidence>
<dbReference type="InterPro" id="IPR038294">
    <property type="entry name" value="SLBP_RNA_bind_sf"/>
</dbReference>
<proteinExistence type="inferred from homology"/>
<dbReference type="InterPro" id="IPR026502">
    <property type="entry name" value="SLBP1/SLBP2"/>
</dbReference>
<dbReference type="RefSeq" id="XP_013383190.1">
    <property type="nucleotide sequence ID" value="XM_013527736.1"/>
</dbReference>
<dbReference type="InterPro" id="IPR029344">
    <property type="entry name" value="SLBP_RNA_bind"/>
</dbReference>
<evidence type="ECO:0000313" key="6">
    <source>
        <dbReference type="RefSeq" id="XP_013383190.1"/>
    </source>
</evidence>
<dbReference type="FunFam" id="1.10.8.1120:FF:000001">
    <property type="entry name" value="Histone RNA hairpin-binding protein-like"/>
    <property type="match status" value="1"/>
</dbReference>
<feature type="compositionally biased region" description="Basic and acidic residues" evidence="3">
    <location>
        <begin position="54"/>
        <end position="64"/>
    </location>
</feature>
<dbReference type="PANTHER" id="PTHR17408:SF0">
    <property type="entry name" value="HISTONE RNA HAIRPIN-BINDING PROTEIN"/>
    <property type="match status" value="1"/>
</dbReference>
<name>A0A1S3HAT4_LINAN</name>
<evidence type="ECO:0000256" key="2">
    <source>
        <dbReference type="ARBA" id="ARBA00022884"/>
    </source>
</evidence>
<dbReference type="AlphaFoldDB" id="A0A1S3HAT4"/>
<sequence length="343" mass="40374">MPSHRNAHVKRCEIRQSRGRYMDRPESERQSDQRRGQDERYHREGNLSPLRSPLRTEKDWDNRRQNMKTHSPKQQKSNLNSSERRSWRQVPNNVVLDFVDKKEFPTPHEARFTPEHSAMSRLGPATDWGSQMDEYDIQQEKSRERMQKYRRKLVLSADQGGRRNSESKEKIEYERNEDVLLRRQKQIDYGKNTIAYDRYIEEVPRNKRTRAHPRTPNKNFKVSRRSWDMQVRLWRKQLHIWDPPVGGSQTDENSDHIFNDCGSEGSLELSTTAMEIESVTTASPPFTPPPCLESDKTDINIKHMKFTSSPQKHQTGPAKDEGFFAGFDLDACLAEEDEDFLEL</sequence>
<keyword evidence="5" id="KW-1185">Reference proteome</keyword>
<gene>
    <name evidence="6" type="primary">LOC106153705</name>
</gene>
<dbReference type="OMA" id="HNREHET"/>
<keyword evidence="2" id="KW-0694">RNA-binding</keyword>
<dbReference type="GO" id="GO:0005737">
    <property type="term" value="C:cytoplasm"/>
    <property type="evidence" value="ECO:0007669"/>
    <property type="project" value="TreeGrafter"/>
</dbReference>
<reference evidence="6" key="1">
    <citation type="submission" date="2025-08" db="UniProtKB">
        <authorList>
            <consortium name="RefSeq"/>
        </authorList>
    </citation>
    <scope>IDENTIFICATION</scope>
    <source>
        <tissue evidence="6">Gonads</tissue>
    </source>
</reference>
<feature type="domain" description="Histone RNA hairpin-binding protein RNA-binding" evidence="4">
    <location>
        <begin position="177"/>
        <end position="243"/>
    </location>
</feature>
<dbReference type="PANTHER" id="PTHR17408">
    <property type="entry name" value="HISTONE RNA HAIRPIN-BINDING PROTEIN"/>
    <property type="match status" value="1"/>
</dbReference>
<dbReference type="GO" id="GO:0071204">
    <property type="term" value="C:histone pre-mRNA 3'end processing complex"/>
    <property type="evidence" value="ECO:0007669"/>
    <property type="project" value="TreeGrafter"/>
</dbReference>
<accession>A0A1S3HAT4</accession>
<dbReference type="Pfam" id="PF15247">
    <property type="entry name" value="SLBP_RNA_bind"/>
    <property type="match status" value="1"/>
</dbReference>
<protein>
    <submittedName>
        <fullName evidence="6">Histone RNA hairpin-binding protein</fullName>
    </submittedName>
</protein>